<evidence type="ECO:0000256" key="1">
    <source>
        <dbReference type="SAM" id="MobiDB-lite"/>
    </source>
</evidence>
<feature type="compositionally biased region" description="Polar residues" evidence="1">
    <location>
        <begin position="270"/>
        <end position="281"/>
    </location>
</feature>
<keyword evidence="2" id="KW-0472">Membrane</keyword>
<evidence type="ECO:0000256" key="2">
    <source>
        <dbReference type="SAM" id="Phobius"/>
    </source>
</evidence>
<keyword evidence="2" id="KW-0812">Transmembrane</keyword>
<name>A0A8W7PB82_ANOCL</name>
<feature type="transmembrane region" description="Helical" evidence="2">
    <location>
        <begin position="54"/>
        <end position="76"/>
    </location>
</feature>
<feature type="region of interest" description="Disordered" evidence="1">
    <location>
        <begin position="221"/>
        <end position="281"/>
    </location>
</feature>
<feature type="compositionally biased region" description="Low complexity" evidence="1">
    <location>
        <begin position="235"/>
        <end position="250"/>
    </location>
</feature>
<dbReference type="AlphaFoldDB" id="A0A8W7PB82"/>
<accession>A0A8W7PB82</accession>
<protein>
    <submittedName>
        <fullName evidence="3">Uncharacterized protein</fullName>
    </submittedName>
</protein>
<sequence>MSSSRSRYWFSPRSSAIFSMFSFSVSSEAECSSSVFMFSTTVFSVCFSFSTRSIVLFALNSSATLVAFSSFSWSTLRIAFFSRSFSPSDSLLQVVRSRSKMFRSPRQSRHTRTALVKPYFGSGLDRFEHTPQNTPPQLRQWCLLRNGVKADAQAMHRGASQSGIHLGGSSGIRRCCSCASFLDPLALCLRVPPPPPADAFPPSTTMHASLRLTLRSCAVRLPPTIPPPPAPPAPTGEEATTDTDTFTVTFRLSTLAVRRTGDESPDEPNTESCSGFASSAE</sequence>
<organism evidence="3">
    <name type="scientific">Anopheles coluzzii</name>
    <name type="common">African malaria mosquito</name>
    <dbReference type="NCBI Taxonomy" id="1518534"/>
    <lineage>
        <taxon>Eukaryota</taxon>
        <taxon>Metazoa</taxon>
        <taxon>Ecdysozoa</taxon>
        <taxon>Arthropoda</taxon>
        <taxon>Hexapoda</taxon>
        <taxon>Insecta</taxon>
        <taxon>Pterygota</taxon>
        <taxon>Neoptera</taxon>
        <taxon>Endopterygota</taxon>
        <taxon>Diptera</taxon>
        <taxon>Nematocera</taxon>
        <taxon>Culicoidea</taxon>
        <taxon>Culicidae</taxon>
        <taxon>Anophelinae</taxon>
        <taxon>Anopheles</taxon>
    </lineage>
</organism>
<dbReference type="EnsemblMetazoa" id="ACOM028798-RA">
    <property type="protein sequence ID" value="ACOM028798-PA.1"/>
    <property type="gene ID" value="ACOM028798"/>
</dbReference>
<evidence type="ECO:0000313" key="3">
    <source>
        <dbReference type="EnsemblMetazoa" id="ACOM028798-PA.1"/>
    </source>
</evidence>
<feature type="compositionally biased region" description="Pro residues" evidence="1">
    <location>
        <begin position="223"/>
        <end position="234"/>
    </location>
</feature>
<proteinExistence type="predicted"/>
<reference evidence="3" key="1">
    <citation type="submission" date="2022-08" db="UniProtKB">
        <authorList>
            <consortium name="EnsemblMetazoa"/>
        </authorList>
    </citation>
    <scope>IDENTIFICATION</scope>
</reference>
<keyword evidence="2" id="KW-1133">Transmembrane helix</keyword>
<dbReference type="Proteomes" id="UP000075882">
    <property type="component" value="Unassembled WGS sequence"/>
</dbReference>